<feature type="non-terminal residue" evidence="3">
    <location>
        <position position="43"/>
    </location>
</feature>
<evidence type="ECO:0000259" key="2">
    <source>
        <dbReference type="PROSITE" id="PS50102"/>
    </source>
</evidence>
<dbReference type="InterPro" id="IPR012677">
    <property type="entry name" value="Nucleotide-bd_a/b_plait_sf"/>
</dbReference>
<dbReference type="GeneID" id="22915232"/>
<name>A0A023AZK6_GRENI</name>
<dbReference type="InterPro" id="IPR000504">
    <property type="entry name" value="RRM_dom"/>
</dbReference>
<dbReference type="RefSeq" id="XP_011132739.1">
    <property type="nucleotide sequence ID" value="XM_011134437.1"/>
</dbReference>
<dbReference type="PROSITE" id="PS50102">
    <property type="entry name" value="RRM"/>
    <property type="match status" value="1"/>
</dbReference>
<protein>
    <submittedName>
        <fullName evidence="3">Polyadenylate (Poly(A))-binding protein</fullName>
    </submittedName>
</protein>
<accession>A0A023AZK6</accession>
<proteinExistence type="predicted"/>
<dbReference type="EMBL" id="AFNH02001113">
    <property type="protein sequence ID" value="EZG44265.1"/>
    <property type="molecule type" value="Genomic_DNA"/>
</dbReference>
<dbReference type="Gene3D" id="3.30.70.330">
    <property type="match status" value="1"/>
</dbReference>
<gene>
    <name evidence="3" type="ORF">GNI_149680</name>
</gene>
<keyword evidence="1" id="KW-0694">RNA-binding</keyword>
<dbReference type="Proteomes" id="UP000019763">
    <property type="component" value="Unassembled WGS sequence"/>
</dbReference>
<organism evidence="3 4">
    <name type="scientific">Gregarina niphandrodes</name>
    <name type="common">Septate eugregarine</name>
    <dbReference type="NCBI Taxonomy" id="110365"/>
    <lineage>
        <taxon>Eukaryota</taxon>
        <taxon>Sar</taxon>
        <taxon>Alveolata</taxon>
        <taxon>Apicomplexa</taxon>
        <taxon>Conoidasida</taxon>
        <taxon>Gregarinasina</taxon>
        <taxon>Eugregarinorida</taxon>
        <taxon>Gregarinidae</taxon>
        <taxon>Gregarina</taxon>
    </lineage>
</organism>
<dbReference type="InterPro" id="IPR035979">
    <property type="entry name" value="RBD_domain_sf"/>
</dbReference>
<dbReference type="GO" id="GO:0003723">
    <property type="term" value="F:RNA binding"/>
    <property type="evidence" value="ECO:0007669"/>
    <property type="project" value="UniProtKB-UniRule"/>
</dbReference>
<keyword evidence="4" id="KW-1185">Reference proteome</keyword>
<evidence type="ECO:0000313" key="3">
    <source>
        <dbReference type="EMBL" id="EZG44265.1"/>
    </source>
</evidence>
<sequence>MAASTTRPQFASTSLYVGDLSPDVSETVLYEFFNSVGPVASIR</sequence>
<evidence type="ECO:0000256" key="1">
    <source>
        <dbReference type="PROSITE-ProRule" id="PRU00176"/>
    </source>
</evidence>
<reference evidence="3" key="1">
    <citation type="submission" date="2013-12" db="EMBL/GenBank/DDBJ databases">
        <authorList>
            <person name="Omoto C.K."/>
            <person name="Sibley D."/>
            <person name="Venepally P."/>
            <person name="Hadjithomas M."/>
            <person name="Karamycheva S."/>
            <person name="Brunk B."/>
            <person name="Roos D."/>
            <person name="Caler E."/>
            <person name="Lorenzi H."/>
        </authorList>
    </citation>
    <scope>NUCLEOTIDE SEQUENCE</scope>
</reference>
<comment type="caution">
    <text evidence="3">The sequence shown here is derived from an EMBL/GenBank/DDBJ whole genome shotgun (WGS) entry which is preliminary data.</text>
</comment>
<dbReference type="AlphaFoldDB" id="A0A023AZK6"/>
<evidence type="ECO:0000313" key="4">
    <source>
        <dbReference type="Proteomes" id="UP000019763"/>
    </source>
</evidence>
<dbReference type="SUPFAM" id="SSF54928">
    <property type="entry name" value="RNA-binding domain, RBD"/>
    <property type="match status" value="1"/>
</dbReference>
<dbReference type="VEuPathDB" id="CryptoDB:GNI_149680"/>
<feature type="domain" description="RRM" evidence="2">
    <location>
        <begin position="13"/>
        <end position="43"/>
    </location>
</feature>
<dbReference type="Pfam" id="PF00076">
    <property type="entry name" value="RRM_1"/>
    <property type="match status" value="1"/>
</dbReference>
<dbReference type="OrthoDB" id="201398at2759"/>